<evidence type="ECO:0000259" key="5">
    <source>
        <dbReference type="PROSITE" id="PS50931"/>
    </source>
</evidence>
<dbReference type="Pfam" id="PF03466">
    <property type="entry name" value="LysR_substrate"/>
    <property type="match status" value="1"/>
</dbReference>
<gene>
    <name evidence="6" type="ORF">P73_1559</name>
</gene>
<dbReference type="InterPro" id="IPR036388">
    <property type="entry name" value="WH-like_DNA-bd_sf"/>
</dbReference>
<evidence type="ECO:0000256" key="3">
    <source>
        <dbReference type="ARBA" id="ARBA00023125"/>
    </source>
</evidence>
<evidence type="ECO:0000313" key="6">
    <source>
        <dbReference type="EMBL" id="AJE46274.1"/>
    </source>
</evidence>
<dbReference type="PANTHER" id="PTHR30579:SF3">
    <property type="entry name" value="TRANSCRIPTIONAL REGULATORY PROTEIN"/>
    <property type="match status" value="1"/>
</dbReference>
<feature type="domain" description="HTH lysR-type" evidence="5">
    <location>
        <begin position="3"/>
        <end position="60"/>
    </location>
</feature>
<dbReference type="STRING" id="1208324.P73_1559"/>
<dbReference type="RefSeq" id="WP_139267101.1">
    <property type="nucleotide sequence ID" value="NZ_CP004393.1"/>
</dbReference>
<dbReference type="InterPro" id="IPR036390">
    <property type="entry name" value="WH_DNA-bd_sf"/>
</dbReference>
<keyword evidence="2" id="KW-0805">Transcription regulation</keyword>
<dbReference type="InterPro" id="IPR000847">
    <property type="entry name" value="LysR_HTH_N"/>
</dbReference>
<dbReference type="KEGG" id="cid:P73_1559"/>
<dbReference type="SUPFAM" id="SSF53850">
    <property type="entry name" value="Periplasmic binding protein-like II"/>
    <property type="match status" value="1"/>
</dbReference>
<sequence>MSLNWDDLRVFLAVVRTESLSGAGRLLRIDPATVGRRVARLEEATGTTLFAKSPQGYELTRDGGRLLAHVESAEQAVVLGLEEIAEEGERGLKGVIRVGAPDGCANYVLPRVVARIAAFHPELEVQIIAQPRLFNLSKREVDLVVSVSAPTAGRFLVQKITDYHLSLSAMRPYLHEHPQIATVADLSRHRIVGYVPDLIFDKELDYLEEIGVKRVDYTSNSVSVQLNMIRAGLGVGVVHEFCLPYVPELVRVLPEAVRLRRAFYLVRHEDDRKVERLNRFAEALSEHMRAVVRELEGGA</sequence>
<dbReference type="PROSITE" id="PS50931">
    <property type="entry name" value="HTH_LYSR"/>
    <property type="match status" value="1"/>
</dbReference>
<evidence type="ECO:0000256" key="4">
    <source>
        <dbReference type="ARBA" id="ARBA00023163"/>
    </source>
</evidence>
<evidence type="ECO:0000313" key="7">
    <source>
        <dbReference type="Proteomes" id="UP000031521"/>
    </source>
</evidence>
<reference evidence="6 7" key="1">
    <citation type="journal article" date="2014" name="Int. J. Syst. Evol. Microbiol.">
        <title>Celeribacter indicus sp. nov., a polycyclic aromatic hydrocarbon-degrading bacterium from deep-sea sediment and reclassification of Huaishuia halophila as Celeribacter halophilus comb. nov.</title>
        <authorList>
            <person name="Lai Q."/>
            <person name="Cao J."/>
            <person name="Yuan J."/>
            <person name="Li F."/>
            <person name="Shao Z."/>
        </authorList>
    </citation>
    <scope>NUCLEOTIDE SEQUENCE [LARGE SCALE GENOMIC DNA]</scope>
    <source>
        <strain evidence="6">P73</strain>
    </source>
</reference>
<dbReference type="Gene3D" id="3.40.190.290">
    <property type="match status" value="1"/>
</dbReference>
<dbReference type="PANTHER" id="PTHR30579">
    <property type="entry name" value="TRANSCRIPTIONAL REGULATOR"/>
    <property type="match status" value="1"/>
</dbReference>
<proteinExistence type="inferred from homology"/>
<keyword evidence="4" id="KW-0804">Transcription</keyword>
<dbReference type="AlphaFoldDB" id="A0A0B5DT94"/>
<comment type="similarity">
    <text evidence="1">Belongs to the LysR transcriptional regulatory family.</text>
</comment>
<keyword evidence="3" id="KW-0238">DNA-binding</keyword>
<accession>A0A0B5DT94</accession>
<dbReference type="Pfam" id="PF00126">
    <property type="entry name" value="HTH_1"/>
    <property type="match status" value="1"/>
</dbReference>
<dbReference type="InterPro" id="IPR005119">
    <property type="entry name" value="LysR_subst-bd"/>
</dbReference>
<keyword evidence="7" id="KW-1185">Reference proteome</keyword>
<dbReference type="GO" id="GO:0003700">
    <property type="term" value="F:DNA-binding transcription factor activity"/>
    <property type="evidence" value="ECO:0007669"/>
    <property type="project" value="InterPro"/>
</dbReference>
<dbReference type="EMBL" id="CP004393">
    <property type="protein sequence ID" value="AJE46274.1"/>
    <property type="molecule type" value="Genomic_DNA"/>
</dbReference>
<dbReference type="InterPro" id="IPR050176">
    <property type="entry name" value="LTTR"/>
</dbReference>
<dbReference type="Gene3D" id="1.10.10.10">
    <property type="entry name" value="Winged helix-like DNA-binding domain superfamily/Winged helix DNA-binding domain"/>
    <property type="match status" value="1"/>
</dbReference>
<dbReference type="SUPFAM" id="SSF46785">
    <property type="entry name" value="Winged helix' DNA-binding domain"/>
    <property type="match status" value="1"/>
</dbReference>
<name>A0A0B5DT94_9RHOB</name>
<evidence type="ECO:0000256" key="1">
    <source>
        <dbReference type="ARBA" id="ARBA00009437"/>
    </source>
</evidence>
<organism evidence="6 7">
    <name type="scientific">Celeribacter indicus</name>
    <dbReference type="NCBI Taxonomy" id="1208324"/>
    <lineage>
        <taxon>Bacteria</taxon>
        <taxon>Pseudomonadati</taxon>
        <taxon>Pseudomonadota</taxon>
        <taxon>Alphaproteobacteria</taxon>
        <taxon>Rhodobacterales</taxon>
        <taxon>Roseobacteraceae</taxon>
        <taxon>Celeribacter</taxon>
    </lineage>
</organism>
<dbReference type="HOGENOM" id="CLU_039613_2_2_5"/>
<dbReference type="Proteomes" id="UP000031521">
    <property type="component" value="Chromosome"/>
</dbReference>
<protein>
    <submittedName>
        <fullName evidence="6">LysR family transcriptional regulator</fullName>
    </submittedName>
</protein>
<evidence type="ECO:0000256" key="2">
    <source>
        <dbReference type="ARBA" id="ARBA00023015"/>
    </source>
</evidence>
<dbReference type="GO" id="GO:0003677">
    <property type="term" value="F:DNA binding"/>
    <property type="evidence" value="ECO:0007669"/>
    <property type="project" value="UniProtKB-KW"/>
</dbReference>
<dbReference type="OrthoDB" id="9787460at2"/>